<dbReference type="Proteomes" id="UP000004162">
    <property type="component" value="Unassembled WGS sequence"/>
</dbReference>
<gene>
    <name evidence="2" type="ORF">CferDRAFT_0415</name>
</gene>
<reference evidence="2 3" key="1">
    <citation type="submission" date="2006-07" db="EMBL/GenBank/DDBJ databases">
        <title>Annotation of the draft genome assembly of Chlorobium ferroxidans DSM 13031.</title>
        <authorList>
            <consortium name="US DOE Joint Genome Institute (JGI-ORNL)"/>
            <person name="Larimer F."/>
            <person name="Land M."/>
            <person name="Hauser L."/>
        </authorList>
    </citation>
    <scope>NUCLEOTIDE SEQUENCE [LARGE SCALE GENOMIC DNA]</scope>
    <source>
        <strain evidence="2 3">DSM 13031</strain>
    </source>
</reference>
<organism evidence="2 3">
    <name type="scientific">Chlorobium ferrooxidans DSM 13031</name>
    <dbReference type="NCBI Taxonomy" id="377431"/>
    <lineage>
        <taxon>Bacteria</taxon>
        <taxon>Pseudomonadati</taxon>
        <taxon>Chlorobiota</taxon>
        <taxon>Chlorobiia</taxon>
        <taxon>Chlorobiales</taxon>
        <taxon>Chlorobiaceae</taxon>
        <taxon>Chlorobium/Pelodictyon group</taxon>
        <taxon>Chlorobium</taxon>
    </lineage>
</organism>
<sequence length="87" mass="9701">MFSAYSEDFMFQLADAEVNLMVSQGAIPSRKHPGGSLPYVFTEQGEDSLSGLLKSAKAAKVYVKIMRAFVEMRRFIQNNARIFCTTG</sequence>
<evidence type="ECO:0000313" key="2">
    <source>
        <dbReference type="EMBL" id="EAT58367.1"/>
    </source>
</evidence>
<dbReference type="EMBL" id="AASE01000022">
    <property type="protein sequence ID" value="EAT58367.1"/>
    <property type="molecule type" value="Genomic_DNA"/>
</dbReference>
<comment type="caution">
    <text evidence="2">The sequence shown here is derived from an EMBL/GenBank/DDBJ whole genome shotgun (WGS) entry which is preliminary data.</text>
</comment>
<keyword evidence="3" id="KW-1185">Reference proteome</keyword>
<dbReference type="AlphaFoldDB" id="Q0YPX7"/>
<accession>Q0YPX7</accession>
<evidence type="ECO:0000313" key="3">
    <source>
        <dbReference type="Proteomes" id="UP000004162"/>
    </source>
</evidence>
<proteinExistence type="predicted"/>
<evidence type="ECO:0000259" key="1">
    <source>
        <dbReference type="Pfam" id="PF10543"/>
    </source>
</evidence>
<dbReference type="RefSeq" id="WP_006367053.1">
    <property type="nucleotide sequence ID" value="NZ_AASE01000022.1"/>
</dbReference>
<dbReference type="OrthoDB" id="9816206at2"/>
<dbReference type="Pfam" id="PF10543">
    <property type="entry name" value="ORF6N"/>
    <property type="match status" value="1"/>
</dbReference>
<reference evidence="2 3" key="2">
    <citation type="submission" date="2006-07" db="EMBL/GenBank/DDBJ databases">
        <title>Sequencing of the draft genome and assembly of Chlorobium ferroxidans DSM 13031.</title>
        <authorList>
            <consortium name="US DOE Joint Genome Institute (JGI-PGF)"/>
            <person name="Copeland A."/>
            <person name="Lucas S."/>
            <person name="Lapidus A."/>
            <person name="Barry K."/>
            <person name="Glavina del Rio T."/>
            <person name="Dalin E."/>
            <person name="Tice H."/>
            <person name="Bruce D."/>
            <person name="Pitluck S."/>
            <person name="Richardson P."/>
        </authorList>
    </citation>
    <scope>NUCLEOTIDE SEQUENCE [LARGE SCALE GENOMIC DNA]</scope>
    <source>
        <strain evidence="2 3">DSM 13031</strain>
    </source>
</reference>
<protein>
    <recommendedName>
        <fullName evidence="1">KilA-N DNA-binding domain-containing protein</fullName>
    </recommendedName>
</protein>
<feature type="domain" description="KilA-N DNA-binding" evidence="1">
    <location>
        <begin position="6"/>
        <end position="49"/>
    </location>
</feature>
<name>Q0YPX7_9CHLB</name>
<dbReference type="InterPro" id="IPR018873">
    <property type="entry name" value="KilA-N_DNA-bd_domain"/>
</dbReference>